<dbReference type="GeneID" id="56029363"/>
<organism evidence="2 3">
    <name type="scientific">Halorarum halophilum</name>
    <dbReference type="NCBI Taxonomy" id="2743090"/>
    <lineage>
        <taxon>Archaea</taxon>
        <taxon>Methanobacteriati</taxon>
        <taxon>Methanobacteriota</taxon>
        <taxon>Stenosarchaea group</taxon>
        <taxon>Halobacteria</taxon>
        <taxon>Halobacteriales</taxon>
        <taxon>Haloferacaceae</taxon>
        <taxon>Halorarum</taxon>
    </lineage>
</organism>
<feature type="compositionally biased region" description="Acidic residues" evidence="1">
    <location>
        <begin position="73"/>
        <end position="83"/>
    </location>
</feature>
<evidence type="ECO:0000256" key="1">
    <source>
        <dbReference type="SAM" id="MobiDB-lite"/>
    </source>
</evidence>
<dbReference type="KEGG" id="halg:HUG10_10980"/>
<evidence type="ECO:0000313" key="3">
    <source>
        <dbReference type="Proteomes" id="UP000509750"/>
    </source>
</evidence>
<dbReference type="RefSeq" id="WP_179169621.1">
    <property type="nucleotide sequence ID" value="NZ_CP058529.1"/>
</dbReference>
<accession>A0A7D5GC65</accession>
<dbReference type="PROSITE" id="PS51257">
    <property type="entry name" value="PROKAR_LIPOPROTEIN"/>
    <property type="match status" value="1"/>
</dbReference>
<sequence length="211" mass="23532">MKDGMRRRNLLILTGAGFSGILAGCLSTERLAGNDDTETVSEQTDTSAEATSFEDREGPPEYDCDTAERPEPDALDTSDEDAVEPVSYPAPLDSTANQDTVVTYIKEYEQAYRRNESVSRWEAQLDQFSMGFSDTRVYDSPVNAALVRVQYQYGETIEQSGEVVYADSPIIFVTYYVDQSVVIRAESGRTPEDPDTLYPDPWLEGNPVQCF</sequence>
<dbReference type="AlphaFoldDB" id="A0A7D5GC65"/>
<dbReference type="OrthoDB" id="239037at2157"/>
<protein>
    <submittedName>
        <fullName evidence="2">Uncharacterized protein</fullName>
    </submittedName>
</protein>
<gene>
    <name evidence="2" type="ORF">HUG10_10980</name>
</gene>
<evidence type="ECO:0000313" key="2">
    <source>
        <dbReference type="EMBL" id="QLG28046.1"/>
    </source>
</evidence>
<feature type="compositionally biased region" description="Polar residues" evidence="1">
    <location>
        <begin position="40"/>
        <end position="50"/>
    </location>
</feature>
<name>A0A7D5GC65_9EURY</name>
<feature type="region of interest" description="Disordered" evidence="1">
    <location>
        <begin position="33"/>
        <end position="94"/>
    </location>
</feature>
<reference evidence="2 3" key="1">
    <citation type="submission" date="2020-07" db="EMBL/GenBank/DDBJ databases">
        <title>Gai3-2, isolated from salt lake.</title>
        <authorList>
            <person name="Cui H."/>
            <person name="Shi X."/>
        </authorList>
    </citation>
    <scope>NUCLEOTIDE SEQUENCE [LARGE SCALE GENOMIC DNA]</scope>
    <source>
        <strain evidence="2 3">Gai3-2</strain>
    </source>
</reference>
<dbReference type="Proteomes" id="UP000509750">
    <property type="component" value="Chromosome"/>
</dbReference>
<keyword evidence="3" id="KW-1185">Reference proteome</keyword>
<dbReference type="EMBL" id="CP058529">
    <property type="protein sequence ID" value="QLG28046.1"/>
    <property type="molecule type" value="Genomic_DNA"/>
</dbReference>
<proteinExistence type="predicted"/>